<keyword evidence="4" id="KW-0436">Ligase</keyword>
<dbReference type="GO" id="GO:0035999">
    <property type="term" value="P:tetrahydrofolate interconversion"/>
    <property type="evidence" value="ECO:0007669"/>
    <property type="project" value="TreeGrafter"/>
</dbReference>
<evidence type="ECO:0000256" key="2">
    <source>
        <dbReference type="ARBA" id="ARBA00022741"/>
    </source>
</evidence>
<keyword evidence="2" id="KW-0547">Nucleotide-binding</keyword>
<comment type="caution">
    <text evidence="4">The sequence shown here is derived from an EMBL/GenBank/DDBJ whole genome shotgun (WGS) entry which is preliminary data.</text>
</comment>
<evidence type="ECO:0000256" key="1">
    <source>
        <dbReference type="ARBA" id="ARBA00010638"/>
    </source>
</evidence>
<dbReference type="Gene3D" id="3.40.50.10420">
    <property type="entry name" value="NagB/RpiA/CoA transferase-like"/>
    <property type="match status" value="1"/>
</dbReference>
<organism evidence="4">
    <name type="scientific">hot springs metagenome</name>
    <dbReference type="NCBI Taxonomy" id="433727"/>
    <lineage>
        <taxon>unclassified sequences</taxon>
        <taxon>metagenomes</taxon>
        <taxon>ecological metagenomes</taxon>
    </lineage>
</organism>
<dbReference type="PANTHER" id="PTHR23407">
    <property type="entry name" value="ATPASE INHIBITOR/5-FORMYLTETRAHYDROFOLATE CYCLO-LIGASE"/>
    <property type="match status" value="1"/>
</dbReference>
<reference evidence="4" key="1">
    <citation type="submission" date="2019-10" db="EMBL/GenBank/DDBJ databases">
        <title>Metagenomic sequencing of thiosulfate-disproportionating enrichment culture.</title>
        <authorList>
            <person name="Umezawa K."/>
            <person name="Kojima H."/>
            <person name="Fukui M."/>
        </authorList>
    </citation>
    <scope>NUCLEOTIDE SEQUENCE</scope>
    <source>
        <strain evidence="4">45J</strain>
    </source>
</reference>
<gene>
    <name evidence="4" type="ORF">A45J_0533</name>
</gene>
<dbReference type="NCBIfam" id="TIGR02727">
    <property type="entry name" value="MTHFS_bact"/>
    <property type="match status" value="1"/>
</dbReference>
<dbReference type="InterPro" id="IPR002698">
    <property type="entry name" value="FTHF_cligase"/>
</dbReference>
<keyword evidence="3" id="KW-0067">ATP-binding</keyword>
<dbReference type="EMBL" id="BLAB01000001">
    <property type="protein sequence ID" value="GER92807.1"/>
    <property type="molecule type" value="Genomic_DNA"/>
</dbReference>
<evidence type="ECO:0000313" key="4">
    <source>
        <dbReference type="EMBL" id="GER92807.1"/>
    </source>
</evidence>
<dbReference type="AlphaFoldDB" id="A0A5J4L219"/>
<dbReference type="PIRSF" id="PIRSF006806">
    <property type="entry name" value="FTHF_cligase"/>
    <property type="match status" value="1"/>
</dbReference>
<dbReference type="GO" id="GO:0030272">
    <property type="term" value="F:5-formyltetrahydrofolate cyclo-ligase activity"/>
    <property type="evidence" value="ECO:0007669"/>
    <property type="project" value="TreeGrafter"/>
</dbReference>
<dbReference type="Pfam" id="PF01812">
    <property type="entry name" value="5-FTHF_cyc-lig"/>
    <property type="match status" value="1"/>
</dbReference>
<name>A0A5J4L219_9ZZZZ</name>
<dbReference type="GO" id="GO:0009396">
    <property type="term" value="P:folic acid-containing compound biosynthetic process"/>
    <property type="evidence" value="ECO:0007669"/>
    <property type="project" value="TreeGrafter"/>
</dbReference>
<dbReference type="SUPFAM" id="SSF100950">
    <property type="entry name" value="NagB/RpiA/CoA transferase-like"/>
    <property type="match status" value="1"/>
</dbReference>
<proteinExistence type="inferred from homology"/>
<dbReference type="InterPro" id="IPR024185">
    <property type="entry name" value="FTHF_cligase-like_sf"/>
</dbReference>
<protein>
    <submittedName>
        <fullName evidence="4">5-formyltetrahydrofolate cyclo-ligase</fullName>
    </submittedName>
</protein>
<sequence length="196" mass="22675">MANKEKNLLRKEILYKRDLINKEIRKDKDRKIKERLLSLFEFEASDKILLYASFRSEVETFDLLKYCITHGKITALPKVDKDHNELKIYEVKDTKDLVKGYLGIPEPDVSEDRLLSVEHMDLILVPGVAFDEHCNRLGYGKGFYDKLLKGVRDLGLGIGIIALAYEEQVVESIPSESHDIRMDKIITDERIIECYG</sequence>
<dbReference type="GO" id="GO:0005524">
    <property type="term" value="F:ATP binding"/>
    <property type="evidence" value="ECO:0007669"/>
    <property type="project" value="UniProtKB-KW"/>
</dbReference>
<dbReference type="PANTHER" id="PTHR23407:SF1">
    <property type="entry name" value="5-FORMYLTETRAHYDROFOLATE CYCLO-LIGASE"/>
    <property type="match status" value="1"/>
</dbReference>
<accession>A0A5J4L219</accession>
<dbReference type="InterPro" id="IPR037171">
    <property type="entry name" value="NagB/RpiA_transferase-like"/>
</dbReference>
<comment type="similarity">
    <text evidence="1">Belongs to the 5-formyltetrahydrofolate cyclo-ligase family.</text>
</comment>
<evidence type="ECO:0000256" key="3">
    <source>
        <dbReference type="ARBA" id="ARBA00022840"/>
    </source>
</evidence>